<sequence length="87" mass="10044">MINLDMLCERVRHELANFNGYHSPHFPTYNVVAVEDGRRIEMALAGWDKDSVRVTQDKNTLTVEGTLNQDLDSKGERYIYKGTNRKT</sequence>
<gene>
    <name evidence="1" type="ORF">METZ01_LOCUS362767</name>
</gene>
<dbReference type="SUPFAM" id="SSF49764">
    <property type="entry name" value="HSP20-like chaperones"/>
    <property type="match status" value="1"/>
</dbReference>
<organism evidence="1">
    <name type="scientific">marine metagenome</name>
    <dbReference type="NCBI Taxonomy" id="408172"/>
    <lineage>
        <taxon>unclassified sequences</taxon>
        <taxon>metagenomes</taxon>
        <taxon>ecological metagenomes</taxon>
    </lineage>
</organism>
<evidence type="ECO:0008006" key="2">
    <source>
        <dbReference type="Google" id="ProtNLM"/>
    </source>
</evidence>
<dbReference type="AlphaFoldDB" id="A0A382SJB8"/>
<dbReference type="EMBL" id="UINC01129485">
    <property type="protein sequence ID" value="SVD09913.1"/>
    <property type="molecule type" value="Genomic_DNA"/>
</dbReference>
<feature type="non-terminal residue" evidence="1">
    <location>
        <position position="87"/>
    </location>
</feature>
<dbReference type="InterPro" id="IPR008978">
    <property type="entry name" value="HSP20-like_chaperone"/>
</dbReference>
<accession>A0A382SJB8</accession>
<reference evidence="1" key="1">
    <citation type="submission" date="2018-05" db="EMBL/GenBank/DDBJ databases">
        <authorList>
            <person name="Lanie J.A."/>
            <person name="Ng W.-L."/>
            <person name="Kazmierczak K.M."/>
            <person name="Andrzejewski T.M."/>
            <person name="Davidsen T.M."/>
            <person name="Wayne K.J."/>
            <person name="Tettelin H."/>
            <person name="Glass J.I."/>
            <person name="Rusch D."/>
            <person name="Podicherti R."/>
            <person name="Tsui H.-C.T."/>
            <person name="Winkler M.E."/>
        </authorList>
    </citation>
    <scope>NUCLEOTIDE SEQUENCE</scope>
</reference>
<dbReference type="Gene3D" id="2.60.40.790">
    <property type="match status" value="1"/>
</dbReference>
<name>A0A382SJB8_9ZZZZ</name>
<protein>
    <recommendedName>
        <fullName evidence="2">SHSP domain-containing protein</fullName>
    </recommendedName>
</protein>
<evidence type="ECO:0000313" key="1">
    <source>
        <dbReference type="EMBL" id="SVD09913.1"/>
    </source>
</evidence>
<proteinExistence type="predicted"/>